<gene>
    <name evidence="1" type="ORF">FHU37_004427</name>
</gene>
<keyword evidence="2" id="KW-1185">Reference proteome</keyword>
<protein>
    <recommendedName>
        <fullName evidence="3">HEAT repeat domain-containing protein</fullName>
    </recommendedName>
</protein>
<name>A0A853A3N3_9ACTN</name>
<dbReference type="InterPro" id="IPR016024">
    <property type="entry name" value="ARM-type_fold"/>
</dbReference>
<dbReference type="EMBL" id="JACBZD010000001">
    <property type="protein sequence ID" value="NYI07484.1"/>
    <property type="molecule type" value="Genomic_DNA"/>
</dbReference>
<reference evidence="1 2" key="1">
    <citation type="submission" date="2020-07" db="EMBL/GenBank/DDBJ databases">
        <title>Sequencing the genomes of 1000 actinobacteria strains.</title>
        <authorList>
            <person name="Klenk H.-P."/>
        </authorList>
    </citation>
    <scope>NUCLEOTIDE SEQUENCE [LARGE SCALE GENOMIC DNA]</scope>
    <source>
        <strain evidence="1 2">DSM 42178</strain>
    </source>
</reference>
<comment type="caution">
    <text evidence="1">The sequence shown here is derived from an EMBL/GenBank/DDBJ whole genome shotgun (WGS) entry which is preliminary data.</text>
</comment>
<organism evidence="1 2">
    <name type="scientific">Allostreptomyces psammosilenae</name>
    <dbReference type="NCBI Taxonomy" id="1892865"/>
    <lineage>
        <taxon>Bacteria</taxon>
        <taxon>Bacillati</taxon>
        <taxon>Actinomycetota</taxon>
        <taxon>Actinomycetes</taxon>
        <taxon>Kitasatosporales</taxon>
        <taxon>Streptomycetaceae</taxon>
        <taxon>Allostreptomyces</taxon>
    </lineage>
</organism>
<dbReference type="Proteomes" id="UP000567795">
    <property type="component" value="Unassembled WGS sequence"/>
</dbReference>
<evidence type="ECO:0000313" key="2">
    <source>
        <dbReference type="Proteomes" id="UP000567795"/>
    </source>
</evidence>
<sequence length="482" mass="51513">MYESNAVTRDVAPGNTLLGLLQRGRGDGAVHALAAGRAEALSALDRCVSRDPRADWRLESRSLYYARLYTELEAGLDGIAGHLFCPADSAEPHEERTGLALSVLGHLARYGRRDAADLLRRYVAGGANWTWALDELADGADEDALRALLPAVHQRVADGPDGDRELAEAVRRSWEGGPWRLWATHDERVRRAVEQLPFERWRRQLSPEGPAGCATTAEVLHWAARPANPDQAATPAAEPYRRAAAAARRLTAVATTADLPALLDAAATAPPAARAAALLHLAAAVRAFPERLPAVLDAVEQAAACPDRTVSTAAVDAVGRLPGAPSLDRARAWAQRRDALGTAAACLLADHGTEADAAVLLDALQHHLLDPDARGTTLARLVEGTGRLAVTSAVPLLRHVYRETTCSHLRGRAAEALAATDPDFATGTAVECLWDCEEATRELGARHAPTRRAGVLERLRRLLADPMEEAEVHAAVLGRLSA</sequence>
<evidence type="ECO:0000313" key="1">
    <source>
        <dbReference type="EMBL" id="NYI07484.1"/>
    </source>
</evidence>
<dbReference type="AlphaFoldDB" id="A0A853A3N3"/>
<proteinExistence type="predicted"/>
<accession>A0A853A3N3</accession>
<dbReference type="SUPFAM" id="SSF48371">
    <property type="entry name" value="ARM repeat"/>
    <property type="match status" value="1"/>
</dbReference>
<dbReference type="RefSeq" id="WP_179815888.1">
    <property type="nucleotide sequence ID" value="NZ_JACBZD010000001.1"/>
</dbReference>
<evidence type="ECO:0008006" key="3">
    <source>
        <dbReference type="Google" id="ProtNLM"/>
    </source>
</evidence>